<dbReference type="EC" id="3.1.21.2" evidence="9"/>
<name>A0A6P1ZHN0_9BACT</name>
<keyword evidence="2 9" id="KW-0540">Nuclease</keyword>
<evidence type="ECO:0000313" key="12">
    <source>
        <dbReference type="Proteomes" id="UP000434052"/>
    </source>
</evidence>
<evidence type="ECO:0000256" key="2">
    <source>
        <dbReference type="ARBA" id="ARBA00022722"/>
    </source>
</evidence>
<comment type="caution">
    <text evidence="11">The sequence shown here is derived from an EMBL/GenBank/DDBJ whole genome shotgun (WGS) entry which is preliminary data.</text>
</comment>
<dbReference type="InterPro" id="IPR018246">
    <property type="entry name" value="AP_endonuc_F2_Zn_BS"/>
</dbReference>
<evidence type="ECO:0000256" key="5">
    <source>
        <dbReference type="ARBA" id="ARBA00022763"/>
    </source>
</evidence>
<feature type="binding site" evidence="9">
    <location>
        <position position="256"/>
    </location>
    <ligand>
        <name>Zn(2+)</name>
        <dbReference type="ChEBI" id="CHEBI:29105"/>
        <label>3</label>
    </ligand>
</feature>
<keyword evidence="5 9" id="KW-0227">DNA damage</keyword>
<dbReference type="CDD" id="cd00019">
    <property type="entry name" value="AP2Ec"/>
    <property type="match status" value="1"/>
</dbReference>
<reference evidence="11 12" key="1">
    <citation type="submission" date="2018-06" db="EMBL/GenBank/DDBJ databases">
        <title>Complete genome of Desulfovibrio marinus P48SEP.</title>
        <authorList>
            <person name="Crispim J.S."/>
            <person name="Vidigal P.M.P."/>
            <person name="Silva L.C.F."/>
            <person name="Araujo L.C."/>
            <person name="Laguardia C.N."/>
            <person name="Dias R.S."/>
            <person name="Sousa M.P."/>
            <person name="Paula S.O."/>
            <person name="Silva C."/>
        </authorList>
    </citation>
    <scope>NUCLEOTIDE SEQUENCE [LARGE SCALE GENOMIC DNA]</scope>
    <source>
        <strain evidence="11 12">P48SEP</strain>
    </source>
</reference>
<dbReference type="FunFam" id="3.20.20.150:FF:000001">
    <property type="entry name" value="Probable endonuclease 4"/>
    <property type="match status" value="1"/>
</dbReference>
<gene>
    <name evidence="9" type="primary">nfo</name>
    <name evidence="11" type="ORF">DQK91_13635</name>
</gene>
<keyword evidence="7 9" id="KW-0862">Zinc</keyword>
<feature type="binding site" evidence="9">
    <location>
        <position position="125"/>
    </location>
    <ligand>
        <name>Zn(2+)</name>
        <dbReference type="ChEBI" id="CHEBI:29105"/>
        <label>1</label>
    </ligand>
</feature>
<dbReference type="PANTHER" id="PTHR21445">
    <property type="entry name" value="ENDONUCLEASE IV ENDODEOXYRIBONUCLEASE IV"/>
    <property type="match status" value="1"/>
</dbReference>
<feature type="binding site" evidence="9">
    <location>
        <position position="172"/>
    </location>
    <ligand>
        <name>Zn(2+)</name>
        <dbReference type="ChEBI" id="CHEBI:29105"/>
        <label>2</label>
    </ligand>
</feature>
<dbReference type="PROSITE" id="PS00729">
    <property type="entry name" value="AP_NUCLEASE_F2_1"/>
    <property type="match status" value="1"/>
</dbReference>
<proteinExistence type="inferred from homology"/>
<evidence type="ECO:0000256" key="9">
    <source>
        <dbReference type="HAMAP-Rule" id="MF_00152"/>
    </source>
</evidence>
<evidence type="ECO:0000256" key="1">
    <source>
        <dbReference type="ARBA" id="ARBA00005340"/>
    </source>
</evidence>
<feature type="binding site" evidence="9">
    <location>
        <position position="172"/>
    </location>
    <ligand>
        <name>Zn(2+)</name>
        <dbReference type="ChEBI" id="CHEBI:29105"/>
        <label>1</label>
    </ligand>
</feature>
<feature type="binding site" evidence="9">
    <location>
        <position position="209"/>
    </location>
    <ligand>
        <name>Zn(2+)</name>
        <dbReference type="ChEBI" id="CHEBI:29105"/>
        <label>3</label>
    </ligand>
</feature>
<dbReference type="GO" id="GO:0008081">
    <property type="term" value="F:phosphoric diester hydrolase activity"/>
    <property type="evidence" value="ECO:0007669"/>
    <property type="project" value="TreeGrafter"/>
</dbReference>
<protein>
    <recommendedName>
        <fullName evidence="9">Probable endonuclease 4</fullName>
        <ecNumber evidence="9">3.1.21.2</ecNumber>
    </recommendedName>
    <alternativeName>
        <fullName evidence="9">Endodeoxyribonuclease IV</fullName>
    </alternativeName>
    <alternativeName>
        <fullName evidence="9">Endonuclease IV</fullName>
    </alternativeName>
</protein>
<dbReference type="Pfam" id="PF01261">
    <property type="entry name" value="AP_endonuc_2"/>
    <property type="match status" value="1"/>
</dbReference>
<feature type="binding site" evidence="9">
    <location>
        <position position="85"/>
    </location>
    <ligand>
        <name>Zn(2+)</name>
        <dbReference type="ChEBI" id="CHEBI:29105"/>
        <label>1</label>
    </ligand>
</feature>
<comment type="similarity">
    <text evidence="1 9">Belongs to the AP endonuclease 2 family.</text>
</comment>
<dbReference type="SUPFAM" id="SSF51658">
    <property type="entry name" value="Xylose isomerase-like"/>
    <property type="match status" value="1"/>
</dbReference>
<dbReference type="GO" id="GO:0003677">
    <property type="term" value="F:DNA binding"/>
    <property type="evidence" value="ECO:0007669"/>
    <property type="project" value="InterPro"/>
</dbReference>
<dbReference type="GO" id="GO:0003906">
    <property type="term" value="F:DNA-(apurinic or apyrimidinic site) endonuclease activity"/>
    <property type="evidence" value="ECO:0007669"/>
    <property type="project" value="TreeGrafter"/>
</dbReference>
<dbReference type="PROSITE" id="PS51432">
    <property type="entry name" value="AP_NUCLEASE_F2_4"/>
    <property type="match status" value="1"/>
</dbReference>
<dbReference type="GO" id="GO:0008833">
    <property type="term" value="F:deoxyribonuclease IV (phage-T4-induced) activity"/>
    <property type="evidence" value="ECO:0007669"/>
    <property type="project" value="UniProtKB-UniRule"/>
</dbReference>
<keyword evidence="4 9" id="KW-0255">Endonuclease</keyword>
<dbReference type="RefSeq" id="WP_144305930.1">
    <property type="nucleotide sequence ID" value="NZ_QMIF01000009.1"/>
</dbReference>
<dbReference type="SMART" id="SM00518">
    <property type="entry name" value="AP2Ec"/>
    <property type="match status" value="1"/>
</dbReference>
<dbReference type="GO" id="GO:0008270">
    <property type="term" value="F:zinc ion binding"/>
    <property type="evidence" value="ECO:0007669"/>
    <property type="project" value="UniProtKB-UniRule"/>
</dbReference>
<dbReference type="NCBIfam" id="TIGR00587">
    <property type="entry name" value="nfo"/>
    <property type="match status" value="1"/>
</dbReference>
<dbReference type="InterPro" id="IPR013022">
    <property type="entry name" value="Xyl_isomerase-like_TIM-brl"/>
</dbReference>
<evidence type="ECO:0000256" key="3">
    <source>
        <dbReference type="ARBA" id="ARBA00022723"/>
    </source>
</evidence>
<dbReference type="OrthoDB" id="9805666at2"/>
<dbReference type="GO" id="GO:0006284">
    <property type="term" value="P:base-excision repair"/>
    <property type="evidence" value="ECO:0007669"/>
    <property type="project" value="TreeGrafter"/>
</dbReference>
<evidence type="ECO:0000259" key="10">
    <source>
        <dbReference type="Pfam" id="PF01261"/>
    </source>
</evidence>
<dbReference type="InterPro" id="IPR036237">
    <property type="entry name" value="Xyl_isomerase-like_sf"/>
</dbReference>
<keyword evidence="6 9" id="KW-0378">Hydrolase</keyword>
<dbReference type="AlphaFoldDB" id="A0A6P1ZHN0"/>
<sequence>MPELGTTEKQSTAAQSANVLMLGAHMSVAGGLDTAFGRIRKVRGTALQLFTRNQRTWKDAPMDEAEVEAFRSAWAEWGPYPVASHASYLINLASPKPEIVEKSVASLAREIYRCARLGVTDIVLHPGAPQEAGPEAGIAAVARGLDAAFAMAGEMLAKEGAAVHAEPKVLLEITAGQGSTLGSTFAELAAIIAAAENESRLGICVDTCHAFAAGYDLSTPAGLSKTLAEMDAAGLRGRLGLLHLNDSKTELGSRKDRHTHIGEGFIGVEGFAGVVKDPYLRTIPMVIEMPKGENLEYDFKNLGLLRQLAGIAKE</sequence>
<feature type="binding site" evidence="9">
    <location>
        <position position="288"/>
    </location>
    <ligand>
        <name>Zn(2+)</name>
        <dbReference type="ChEBI" id="CHEBI:29105"/>
        <label>2</label>
    </ligand>
</feature>
<evidence type="ECO:0000256" key="8">
    <source>
        <dbReference type="ARBA" id="ARBA00023204"/>
    </source>
</evidence>
<keyword evidence="3 9" id="KW-0479">Metal-binding</keyword>
<comment type="cofactor">
    <cofactor evidence="9">
        <name>Zn(2+)</name>
        <dbReference type="ChEBI" id="CHEBI:29105"/>
    </cofactor>
    <text evidence="9">Binds 3 Zn(2+) ions.</text>
</comment>
<feature type="binding site" evidence="9">
    <location>
        <position position="258"/>
    </location>
    <ligand>
        <name>Zn(2+)</name>
        <dbReference type="ChEBI" id="CHEBI:29105"/>
        <label>3</label>
    </ligand>
</feature>
<evidence type="ECO:0000313" key="11">
    <source>
        <dbReference type="EMBL" id="TVM32748.1"/>
    </source>
</evidence>
<feature type="domain" description="Xylose isomerase-like TIM barrel" evidence="10">
    <location>
        <begin position="45"/>
        <end position="293"/>
    </location>
</feature>
<accession>A0A6P1ZHN0</accession>
<dbReference type="PROSITE" id="PS00730">
    <property type="entry name" value="AP_NUCLEASE_F2_2"/>
    <property type="match status" value="1"/>
</dbReference>
<comment type="catalytic activity">
    <reaction evidence="9">
        <text>Endonucleolytic cleavage to 5'-phosphooligonucleotide end-products.</text>
        <dbReference type="EC" id="3.1.21.2"/>
    </reaction>
</comment>
<dbReference type="HAMAP" id="MF_00152">
    <property type="entry name" value="Nfo"/>
    <property type="match status" value="1"/>
</dbReference>
<comment type="function">
    <text evidence="9">Endonuclease IV plays a role in DNA repair. It cleaves phosphodiester bonds at apurinic or apyrimidinic (AP) sites, generating a 3'-hydroxyl group and a 5'-terminal sugar phosphate.</text>
</comment>
<evidence type="ECO:0000256" key="7">
    <source>
        <dbReference type="ARBA" id="ARBA00022833"/>
    </source>
</evidence>
<feature type="binding site" evidence="9">
    <location>
        <position position="206"/>
    </location>
    <ligand>
        <name>Zn(2+)</name>
        <dbReference type="ChEBI" id="CHEBI:29105"/>
        <label>2</label>
    </ligand>
</feature>
<dbReference type="EMBL" id="QMIF01000009">
    <property type="protein sequence ID" value="TVM32748.1"/>
    <property type="molecule type" value="Genomic_DNA"/>
</dbReference>
<dbReference type="InterPro" id="IPR001719">
    <property type="entry name" value="AP_endonuc_2"/>
</dbReference>
<dbReference type="PANTHER" id="PTHR21445:SF0">
    <property type="entry name" value="APURINIC-APYRIMIDINIC ENDONUCLEASE"/>
    <property type="match status" value="1"/>
</dbReference>
<dbReference type="Gene3D" id="3.20.20.150">
    <property type="entry name" value="Divalent-metal-dependent TIM barrel enzymes"/>
    <property type="match status" value="1"/>
</dbReference>
<evidence type="ECO:0000256" key="6">
    <source>
        <dbReference type="ARBA" id="ARBA00022801"/>
    </source>
</evidence>
<dbReference type="PROSITE" id="PS00731">
    <property type="entry name" value="AP_NUCLEASE_F2_3"/>
    <property type="match status" value="1"/>
</dbReference>
<dbReference type="Proteomes" id="UP000434052">
    <property type="component" value="Unassembled WGS sequence"/>
</dbReference>
<keyword evidence="8 9" id="KW-0234">DNA repair</keyword>
<evidence type="ECO:0000256" key="4">
    <source>
        <dbReference type="ARBA" id="ARBA00022759"/>
    </source>
</evidence>
<feature type="binding site" evidence="9">
    <location>
        <position position="243"/>
    </location>
    <ligand>
        <name>Zn(2+)</name>
        <dbReference type="ChEBI" id="CHEBI:29105"/>
        <label>2</label>
    </ligand>
</feature>
<organism evidence="11 12">
    <name type="scientific">Oceanidesulfovibrio marinus</name>
    <dbReference type="NCBI Taxonomy" id="370038"/>
    <lineage>
        <taxon>Bacteria</taxon>
        <taxon>Pseudomonadati</taxon>
        <taxon>Thermodesulfobacteriota</taxon>
        <taxon>Desulfovibrionia</taxon>
        <taxon>Desulfovibrionales</taxon>
        <taxon>Desulfovibrionaceae</taxon>
        <taxon>Oceanidesulfovibrio</taxon>
    </lineage>
</organism>